<dbReference type="PANTHER" id="PTHR45708:SF22">
    <property type="entry name" value="ACIDIC ENDOCHITINASE"/>
    <property type="match status" value="1"/>
</dbReference>
<evidence type="ECO:0000259" key="16">
    <source>
        <dbReference type="PROSITE" id="PS51910"/>
    </source>
</evidence>
<accession>A0A5J5B2F2</accession>
<comment type="function">
    <text evidence="13">This protein functions as a defense against chitin containing fungal pathogens.</text>
</comment>
<evidence type="ECO:0000256" key="1">
    <source>
        <dbReference type="ARBA" id="ARBA00000822"/>
    </source>
</evidence>
<keyword evidence="7 14" id="KW-0378">Hydrolase</keyword>
<dbReference type="InterPro" id="IPR017853">
    <property type="entry name" value="GH"/>
</dbReference>
<dbReference type="GO" id="GO:0000272">
    <property type="term" value="P:polysaccharide catabolic process"/>
    <property type="evidence" value="ECO:0007669"/>
    <property type="project" value="UniProtKB-KW"/>
</dbReference>
<keyword evidence="18" id="KW-1185">Reference proteome</keyword>
<dbReference type="PANTHER" id="PTHR45708">
    <property type="entry name" value="ENDOCHITINASE"/>
    <property type="match status" value="1"/>
</dbReference>
<keyword evidence="9" id="KW-1015">Disulfide bond</keyword>
<dbReference type="SUPFAM" id="SSF51445">
    <property type="entry name" value="(Trans)glycosidases"/>
    <property type="match status" value="1"/>
</dbReference>
<dbReference type="EC" id="3.2.1.14" evidence="4"/>
<dbReference type="InterPro" id="IPR001223">
    <property type="entry name" value="Glyco_hydro18_cat"/>
</dbReference>
<dbReference type="GO" id="GO:0006032">
    <property type="term" value="P:chitin catabolic process"/>
    <property type="evidence" value="ECO:0007669"/>
    <property type="project" value="UniProtKB-KW"/>
</dbReference>
<keyword evidence="12" id="KW-0624">Polysaccharide degradation</keyword>
<evidence type="ECO:0000256" key="5">
    <source>
        <dbReference type="ARBA" id="ARBA00022525"/>
    </source>
</evidence>
<dbReference type="Proteomes" id="UP000325577">
    <property type="component" value="Linkage Group LG16"/>
</dbReference>
<feature type="chain" id="PRO_5023925610" description="chitinase" evidence="15">
    <location>
        <begin position="26"/>
        <end position="310"/>
    </location>
</feature>
<dbReference type="OrthoDB" id="6020543at2759"/>
<evidence type="ECO:0000256" key="6">
    <source>
        <dbReference type="ARBA" id="ARBA00022729"/>
    </source>
</evidence>
<evidence type="ECO:0000256" key="3">
    <source>
        <dbReference type="ARBA" id="ARBA00009121"/>
    </source>
</evidence>
<keyword evidence="8" id="KW-0146">Chitin degradation</keyword>
<evidence type="ECO:0000256" key="12">
    <source>
        <dbReference type="ARBA" id="ARBA00023326"/>
    </source>
</evidence>
<feature type="domain" description="GH18" evidence="16">
    <location>
        <begin position="26"/>
        <end position="310"/>
    </location>
</feature>
<comment type="catalytic activity">
    <reaction evidence="1">
        <text>Random endo-hydrolysis of N-acetyl-beta-D-glucosaminide (1-&gt;4)-beta-linkages in chitin and chitodextrins.</text>
        <dbReference type="EC" id="3.2.1.14"/>
    </reaction>
</comment>
<dbReference type="InterPro" id="IPR045321">
    <property type="entry name" value="Cts1-like"/>
</dbReference>
<dbReference type="InterPro" id="IPR050542">
    <property type="entry name" value="Glycosyl_Hydrlase18_Chitinase"/>
</dbReference>
<dbReference type="PROSITE" id="PS51910">
    <property type="entry name" value="GH18_2"/>
    <property type="match status" value="1"/>
</dbReference>
<feature type="signal peptide" evidence="15">
    <location>
        <begin position="1"/>
        <end position="25"/>
    </location>
</feature>
<reference evidence="17 18" key="1">
    <citation type="submission" date="2019-09" db="EMBL/GenBank/DDBJ databases">
        <title>A chromosome-level genome assembly of the Chinese tupelo Nyssa sinensis.</title>
        <authorList>
            <person name="Yang X."/>
            <person name="Kang M."/>
            <person name="Yang Y."/>
            <person name="Xiong H."/>
            <person name="Wang M."/>
            <person name="Zhang Z."/>
            <person name="Wang Z."/>
            <person name="Wu H."/>
            <person name="Ma T."/>
            <person name="Liu J."/>
            <person name="Xi Z."/>
        </authorList>
    </citation>
    <scope>NUCLEOTIDE SEQUENCE [LARGE SCALE GENOMIC DNA]</scope>
    <source>
        <strain evidence="17">J267</strain>
        <tissue evidence="17">Leaf</tissue>
    </source>
</reference>
<evidence type="ECO:0000256" key="13">
    <source>
        <dbReference type="ARBA" id="ARBA00059418"/>
    </source>
</evidence>
<keyword evidence="5" id="KW-0964">Secreted</keyword>
<dbReference type="AlphaFoldDB" id="A0A5J5B2F2"/>
<evidence type="ECO:0000256" key="14">
    <source>
        <dbReference type="RuleBase" id="RU000489"/>
    </source>
</evidence>
<proteinExistence type="inferred from homology"/>
<evidence type="ECO:0000313" key="18">
    <source>
        <dbReference type="Proteomes" id="UP000325577"/>
    </source>
</evidence>
<evidence type="ECO:0000256" key="7">
    <source>
        <dbReference type="ARBA" id="ARBA00022801"/>
    </source>
</evidence>
<sequence>MAHQTLIPLSLLCLFLLALPNGSHAGNITVYWGQNGNEGSLSETCASNLYKIVNVAFLTQFGNGRDLVINLAGHCDPTNNGCARFSSEITYCQSLGVMVFLSLGGGVGTYTLTSTDDARQASLLSHTHTHVYTRVANQIWDQFLGGQSSNRPLGNAVLDGVDFDIEGGTTLYWDVVARELLNLSGENKLYLSAAPQCPYPDVWMDSVLQTGLLDYVWIQFYNNPPCQYSGNVENLRSYWQTWTTSIKATYFFFGLPASPEAAGSGYVNSTTLINEILPILKESPKYGGIMLWSRYYDLLTGYSEAIKSYV</sequence>
<evidence type="ECO:0000313" key="17">
    <source>
        <dbReference type="EMBL" id="KAA8536849.1"/>
    </source>
</evidence>
<comment type="similarity">
    <text evidence="3">Belongs to the glycosyl hydrolase 18 family. Chitinase class II subfamily.</text>
</comment>
<keyword evidence="11 14" id="KW-0326">Glycosidase</keyword>
<evidence type="ECO:0000256" key="10">
    <source>
        <dbReference type="ARBA" id="ARBA00023277"/>
    </source>
</evidence>
<evidence type="ECO:0000256" key="4">
    <source>
        <dbReference type="ARBA" id="ARBA00012729"/>
    </source>
</evidence>
<protein>
    <recommendedName>
        <fullName evidence="4">chitinase</fullName>
        <ecNumber evidence="4">3.2.1.14</ecNumber>
    </recommendedName>
</protein>
<dbReference type="EMBL" id="CM018039">
    <property type="protein sequence ID" value="KAA8536849.1"/>
    <property type="molecule type" value="Genomic_DNA"/>
</dbReference>
<evidence type="ECO:0000256" key="9">
    <source>
        <dbReference type="ARBA" id="ARBA00023157"/>
    </source>
</evidence>
<dbReference type="Gene3D" id="3.20.20.80">
    <property type="entry name" value="Glycosidases"/>
    <property type="match status" value="1"/>
</dbReference>
<evidence type="ECO:0000256" key="11">
    <source>
        <dbReference type="ARBA" id="ARBA00023295"/>
    </source>
</evidence>
<evidence type="ECO:0000256" key="2">
    <source>
        <dbReference type="ARBA" id="ARBA00004613"/>
    </source>
</evidence>
<evidence type="ECO:0000256" key="15">
    <source>
        <dbReference type="SAM" id="SignalP"/>
    </source>
</evidence>
<dbReference type="GO" id="GO:0008843">
    <property type="term" value="F:endochitinase activity"/>
    <property type="evidence" value="ECO:0007669"/>
    <property type="project" value="UniProtKB-EC"/>
</dbReference>
<name>A0A5J5B2F2_9ASTE</name>
<gene>
    <name evidence="17" type="ORF">F0562_029327</name>
</gene>
<keyword evidence="6 15" id="KW-0732">Signal</keyword>
<keyword evidence="10" id="KW-0119">Carbohydrate metabolism</keyword>
<dbReference type="FunFam" id="3.20.20.80:FF:000015">
    <property type="entry name" value="Acidic endochitinase SE2"/>
    <property type="match status" value="1"/>
</dbReference>
<dbReference type="CDD" id="cd02877">
    <property type="entry name" value="GH18_hevamine_XipI_class_III"/>
    <property type="match status" value="1"/>
</dbReference>
<organism evidence="17 18">
    <name type="scientific">Nyssa sinensis</name>
    <dbReference type="NCBI Taxonomy" id="561372"/>
    <lineage>
        <taxon>Eukaryota</taxon>
        <taxon>Viridiplantae</taxon>
        <taxon>Streptophyta</taxon>
        <taxon>Embryophyta</taxon>
        <taxon>Tracheophyta</taxon>
        <taxon>Spermatophyta</taxon>
        <taxon>Magnoliopsida</taxon>
        <taxon>eudicotyledons</taxon>
        <taxon>Gunneridae</taxon>
        <taxon>Pentapetalae</taxon>
        <taxon>asterids</taxon>
        <taxon>Cornales</taxon>
        <taxon>Nyssaceae</taxon>
        <taxon>Nyssa</taxon>
    </lineage>
</organism>
<comment type="subcellular location">
    <subcellularLocation>
        <location evidence="2">Secreted</location>
    </subcellularLocation>
</comment>
<dbReference type="GO" id="GO:0005576">
    <property type="term" value="C:extracellular region"/>
    <property type="evidence" value="ECO:0007669"/>
    <property type="project" value="UniProtKB-SubCell"/>
</dbReference>
<evidence type="ECO:0000256" key="8">
    <source>
        <dbReference type="ARBA" id="ARBA00023024"/>
    </source>
</evidence>
<dbReference type="Pfam" id="PF00704">
    <property type="entry name" value="Glyco_hydro_18"/>
    <property type="match status" value="1"/>
</dbReference>
<dbReference type="PROSITE" id="PS01095">
    <property type="entry name" value="GH18_1"/>
    <property type="match status" value="1"/>
</dbReference>
<dbReference type="InterPro" id="IPR001579">
    <property type="entry name" value="Glyco_hydro_18_chit_AS"/>
</dbReference>